<reference evidence="1" key="1">
    <citation type="submission" date="2021-06" db="EMBL/GenBank/DDBJ databases">
        <authorList>
            <person name="Kallberg Y."/>
            <person name="Tangrot J."/>
            <person name="Rosling A."/>
        </authorList>
    </citation>
    <scope>NUCLEOTIDE SEQUENCE</scope>
    <source>
        <strain evidence="1">MA461A</strain>
    </source>
</reference>
<gene>
    <name evidence="1" type="ORF">RPERSI_LOCUS32876</name>
</gene>
<feature type="non-terminal residue" evidence="1">
    <location>
        <position position="1"/>
    </location>
</feature>
<feature type="non-terminal residue" evidence="1">
    <location>
        <position position="168"/>
    </location>
</feature>
<name>A0ACA9SP93_9GLOM</name>
<protein>
    <submittedName>
        <fullName evidence="1">23903_t:CDS:1</fullName>
    </submittedName>
</protein>
<sequence length="168" mass="18420">LVRLAHVAAGSTPPPENYDFPAIENIEPDNGIAVGMGIDAAFAAAKFHFDLTKKYYFVKLFPQCAKSIGLLAENQDYGFKKCPPTILRALITFFIHHCLDNHHSPSEKISSYPSPATPILKSIVLGPENREFAHEIVRQALMLPAGSPLYKDIVRGAVHIVGVWILSG</sequence>
<evidence type="ECO:0000313" key="1">
    <source>
        <dbReference type="EMBL" id="CAG8843684.1"/>
    </source>
</evidence>
<dbReference type="EMBL" id="CAJVQC010139398">
    <property type="protein sequence ID" value="CAG8843684.1"/>
    <property type="molecule type" value="Genomic_DNA"/>
</dbReference>
<keyword evidence="2" id="KW-1185">Reference proteome</keyword>
<accession>A0ACA9SP93</accession>
<comment type="caution">
    <text evidence="1">The sequence shown here is derived from an EMBL/GenBank/DDBJ whole genome shotgun (WGS) entry which is preliminary data.</text>
</comment>
<proteinExistence type="predicted"/>
<organism evidence="1 2">
    <name type="scientific">Racocetra persica</name>
    <dbReference type="NCBI Taxonomy" id="160502"/>
    <lineage>
        <taxon>Eukaryota</taxon>
        <taxon>Fungi</taxon>
        <taxon>Fungi incertae sedis</taxon>
        <taxon>Mucoromycota</taxon>
        <taxon>Glomeromycotina</taxon>
        <taxon>Glomeromycetes</taxon>
        <taxon>Diversisporales</taxon>
        <taxon>Gigasporaceae</taxon>
        <taxon>Racocetra</taxon>
    </lineage>
</organism>
<dbReference type="Proteomes" id="UP000789920">
    <property type="component" value="Unassembled WGS sequence"/>
</dbReference>
<evidence type="ECO:0000313" key="2">
    <source>
        <dbReference type="Proteomes" id="UP000789920"/>
    </source>
</evidence>